<feature type="transmembrane region" description="Helical" evidence="12">
    <location>
        <begin position="241"/>
        <end position="261"/>
    </location>
</feature>
<dbReference type="PANTHER" id="PTHR23289">
    <property type="entry name" value="CYTOCHROME C OXIDASE ASSEMBLY PROTEIN COX15"/>
    <property type="match status" value="1"/>
</dbReference>
<evidence type="ECO:0000256" key="6">
    <source>
        <dbReference type="ARBA" id="ARBA00023002"/>
    </source>
</evidence>
<keyword evidence="4" id="KW-0479">Metal-binding</keyword>
<dbReference type="Pfam" id="PF02628">
    <property type="entry name" value="COX15-CtaA"/>
    <property type="match status" value="1"/>
</dbReference>
<keyword evidence="7" id="KW-0408">Iron</keyword>
<evidence type="ECO:0000313" key="14">
    <source>
        <dbReference type="Proteomes" id="UP000054498"/>
    </source>
</evidence>
<dbReference type="RefSeq" id="XP_013894367.1">
    <property type="nucleotide sequence ID" value="XM_014038913.1"/>
</dbReference>
<dbReference type="GeneID" id="25729994"/>
<comment type="subcellular location">
    <subcellularLocation>
        <location evidence="2">Membrane</location>
        <topology evidence="2">Multi-pass membrane protein</topology>
    </subcellularLocation>
</comment>
<feature type="transmembrane region" description="Helical" evidence="12">
    <location>
        <begin position="71"/>
        <end position="89"/>
    </location>
</feature>
<dbReference type="Proteomes" id="UP000054498">
    <property type="component" value="Unassembled WGS sequence"/>
</dbReference>
<dbReference type="STRING" id="145388.A0A0D2J636"/>
<keyword evidence="8" id="KW-0350">Heme biosynthesis</keyword>
<sequence length="357" mass="37124">MVVLGGVTRLTRSGLSMTDWKFTGEKMPRTQADWDAEFAKYQASPEFRLAHSHMGVEDFKFIFWMEYGHRMWGRLMGIGFALPAAYFAARGAVNGPLAGRLGLLFAMGGAQGLVGWWMEPANEHAVPRVSPYRLAAHLTSAFAIYTTLVWTTLGLAAPASALAAAPQAAAAAAAALRSRALPVACLVGVTAVSGAFVAGMDAGRAFNTFPLMNGQLVPDEYWSSGLPLIRNAFENTAAVQLHHRALALTTLASVAALWASARGAPLPAAARAWLGGLAAATAAQVTLGVTTLLTYVPVPLGAAHQAGAMVVFTAALGLLHSLRPAAAAPLARAVSRAAPPLGVAATAAVAYAVTRTR</sequence>
<keyword evidence="6" id="KW-0560">Oxidoreductase</keyword>
<proteinExistence type="predicted"/>
<feature type="transmembrane region" description="Helical" evidence="12">
    <location>
        <begin position="302"/>
        <end position="322"/>
    </location>
</feature>
<comment type="cofactor">
    <cofactor evidence="1">
        <name>heme b</name>
        <dbReference type="ChEBI" id="CHEBI:60344"/>
    </cofactor>
</comment>
<dbReference type="GO" id="GO:0016653">
    <property type="term" value="F:oxidoreductase activity, acting on NAD(P)H, heme protein as acceptor"/>
    <property type="evidence" value="ECO:0007669"/>
    <property type="project" value="TreeGrafter"/>
</dbReference>
<comment type="catalytic activity">
    <reaction evidence="11">
        <text>Fe(II)-heme o + 2 A + H2O = Fe(II)-heme a + 2 AH2</text>
        <dbReference type="Rhea" id="RHEA:63388"/>
        <dbReference type="ChEBI" id="CHEBI:13193"/>
        <dbReference type="ChEBI" id="CHEBI:15377"/>
        <dbReference type="ChEBI" id="CHEBI:17499"/>
        <dbReference type="ChEBI" id="CHEBI:60530"/>
        <dbReference type="ChEBI" id="CHEBI:61715"/>
        <dbReference type="EC" id="1.17.99.9"/>
    </reaction>
    <physiologicalReaction direction="left-to-right" evidence="11">
        <dbReference type="Rhea" id="RHEA:63389"/>
    </physiologicalReaction>
</comment>
<evidence type="ECO:0000256" key="1">
    <source>
        <dbReference type="ARBA" id="ARBA00001970"/>
    </source>
</evidence>
<feature type="transmembrane region" description="Helical" evidence="12">
    <location>
        <begin position="138"/>
        <end position="159"/>
    </location>
</feature>
<evidence type="ECO:0000256" key="8">
    <source>
        <dbReference type="ARBA" id="ARBA00023133"/>
    </source>
</evidence>
<evidence type="ECO:0000256" key="11">
    <source>
        <dbReference type="ARBA" id="ARBA00048044"/>
    </source>
</evidence>
<keyword evidence="3 12" id="KW-0812">Transmembrane</keyword>
<feature type="transmembrane region" description="Helical" evidence="12">
    <location>
        <begin position="180"/>
        <end position="200"/>
    </location>
</feature>
<evidence type="ECO:0000256" key="12">
    <source>
        <dbReference type="SAM" id="Phobius"/>
    </source>
</evidence>
<dbReference type="OrthoDB" id="1726137at2759"/>
<evidence type="ECO:0000256" key="9">
    <source>
        <dbReference type="ARBA" id="ARBA00023136"/>
    </source>
</evidence>
<keyword evidence="14" id="KW-1185">Reference proteome</keyword>
<gene>
    <name evidence="13" type="ORF">MNEG_12614</name>
</gene>
<evidence type="ECO:0000256" key="10">
    <source>
        <dbReference type="ARBA" id="ARBA00044501"/>
    </source>
</evidence>
<accession>A0A0D2J636</accession>
<name>A0A0D2J636_9CHLO</name>
<protein>
    <submittedName>
        <fullName evidence="13">Cytochrome c oxidase subunit XV assembly protein</fullName>
    </submittedName>
</protein>
<dbReference type="GO" id="GO:0005743">
    <property type="term" value="C:mitochondrial inner membrane"/>
    <property type="evidence" value="ECO:0007669"/>
    <property type="project" value="TreeGrafter"/>
</dbReference>
<dbReference type="EMBL" id="KK103556">
    <property type="protein sequence ID" value="KIY95347.1"/>
    <property type="molecule type" value="Genomic_DNA"/>
</dbReference>
<dbReference type="GO" id="GO:0006784">
    <property type="term" value="P:heme A biosynthetic process"/>
    <property type="evidence" value="ECO:0007669"/>
    <property type="project" value="InterPro"/>
</dbReference>
<feature type="transmembrane region" description="Helical" evidence="12">
    <location>
        <begin position="101"/>
        <end position="118"/>
    </location>
</feature>
<organism evidence="13 14">
    <name type="scientific">Monoraphidium neglectum</name>
    <dbReference type="NCBI Taxonomy" id="145388"/>
    <lineage>
        <taxon>Eukaryota</taxon>
        <taxon>Viridiplantae</taxon>
        <taxon>Chlorophyta</taxon>
        <taxon>core chlorophytes</taxon>
        <taxon>Chlorophyceae</taxon>
        <taxon>CS clade</taxon>
        <taxon>Sphaeropleales</taxon>
        <taxon>Selenastraceae</taxon>
        <taxon>Monoraphidium</taxon>
    </lineage>
</organism>
<evidence type="ECO:0000256" key="5">
    <source>
        <dbReference type="ARBA" id="ARBA00022989"/>
    </source>
</evidence>
<keyword evidence="5 12" id="KW-1133">Transmembrane helix</keyword>
<dbReference type="InterPro" id="IPR023754">
    <property type="entry name" value="HemeA_Synthase_type2"/>
</dbReference>
<dbReference type="PANTHER" id="PTHR23289:SF2">
    <property type="entry name" value="CYTOCHROME C OXIDASE ASSEMBLY PROTEIN COX15 HOMOLOG"/>
    <property type="match status" value="1"/>
</dbReference>
<evidence type="ECO:0000313" key="13">
    <source>
        <dbReference type="EMBL" id="KIY95347.1"/>
    </source>
</evidence>
<comment type="pathway">
    <text evidence="10">Porphyrin-containing compound metabolism; heme A biosynthesis; heme A from heme O: step 1/1.</text>
</comment>
<feature type="transmembrane region" description="Helical" evidence="12">
    <location>
        <begin position="273"/>
        <end position="296"/>
    </location>
</feature>
<evidence type="ECO:0000256" key="4">
    <source>
        <dbReference type="ARBA" id="ARBA00022723"/>
    </source>
</evidence>
<dbReference type="AlphaFoldDB" id="A0A0D2J636"/>
<keyword evidence="9 12" id="KW-0472">Membrane</keyword>
<dbReference type="GO" id="GO:0120547">
    <property type="term" value="F:heme A synthase activity"/>
    <property type="evidence" value="ECO:0007669"/>
    <property type="project" value="UniProtKB-EC"/>
</dbReference>
<evidence type="ECO:0000256" key="7">
    <source>
        <dbReference type="ARBA" id="ARBA00023004"/>
    </source>
</evidence>
<dbReference type="KEGG" id="mng:MNEG_12614"/>
<dbReference type="InterPro" id="IPR003780">
    <property type="entry name" value="COX15/CtaA_fam"/>
</dbReference>
<evidence type="ECO:0000256" key="3">
    <source>
        <dbReference type="ARBA" id="ARBA00022692"/>
    </source>
</evidence>
<dbReference type="GO" id="GO:0046872">
    <property type="term" value="F:metal ion binding"/>
    <property type="evidence" value="ECO:0007669"/>
    <property type="project" value="UniProtKB-KW"/>
</dbReference>
<evidence type="ECO:0000256" key="2">
    <source>
        <dbReference type="ARBA" id="ARBA00004141"/>
    </source>
</evidence>
<reference evidence="13 14" key="1">
    <citation type="journal article" date="2013" name="BMC Genomics">
        <title>Reconstruction of the lipid metabolism for the microalga Monoraphidium neglectum from its genome sequence reveals characteristics suitable for biofuel production.</title>
        <authorList>
            <person name="Bogen C."/>
            <person name="Al-Dilaimi A."/>
            <person name="Albersmeier A."/>
            <person name="Wichmann J."/>
            <person name="Grundmann M."/>
            <person name="Rupp O."/>
            <person name="Lauersen K.J."/>
            <person name="Blifernez-Klassen O."/>
            <person name="Kalinowski J."/>
            <person name="Goesmann A."/>
            <person name="Mussgnug J.H."/>
            <person name="Kruse O."/>
        </authorList>
    </citation>
    <scope>NUCLEOTIDE SEQUENCE [LARGE SCALE GENOMIC DNA]</scope>
    <source>
        <strain evidence="13 14">SAG 48.87</strain>
    </source>
</reference>